<reference evidence="9 10" key="1">
    <citation type="submission" date="2018-12" db="EMBL/GenBank/DDBJ databases">
        <authorList>
            <person name="Yang Y."/>
        </authorList>
    </citation>
    <scope>NUCLEOTIDE SEQUENCE [LARGE SCALE GENOMIC DNA]</scope>
    <source>
        <strain evidence="9 10">L-25-5w-1</strain>
    </source>
</reference>
<evidence type="ECO:0000313" key="10">
    <source>
        <dbReference type="Proteomes" id="UP000277007"/>
    </source>
</evidence>
<dbReference type="InterPro" id="IPR009875">
    <property type="entry name" value="PilZ_domain"/>
</dbReference>
<dbReference type="CDD" id="cd06225">
    <property type="entry name" value="HAMP"/>
    <property type="match status" value="1"/>
</dbReference>
<dbReference type="AlphaFoldDB" id="A0A431VMV1"/>
<dbReference type="GO" id="GO:0005886">
    <property type="term" value="C:plasma membrane"/>
    <property type="evidence" value="ECO:0007669"/>
    <property type="project" value="UniProtKB-SubCell"/>
</dbReference>
<dbReference type="SUPFAM" id="SSF58104">
    <property type="entry name" value="Methyl-accepting chemotaxis protein (MCP) signaling domain"/>
    <property type="match status" value="1"/>
</dbReference>
<dbReference type="Gene3D" id="6.10.340.10">
    <property type="match status" value="1"/>
</dbReference>
<dbReference type="GO" id="GO:0035438">
    <property type="term" value="F:cyclic-di-GMP binding"/>
    <property type="evidence" value="ECO:0007669"/>
    <property type="project" value="InterPro"/>
</dbReference>
<dbReference type="PANTHER" id="PTHR32089:SF112">
    <property type="entry name" value="LYSOZYME-LIKE PROTEIN-RELATED"/>
    <property type="match status" value="1"/>
</dbReference>
<feature type="domain" description="T-SNARE coiled-coil homology" evidence="7">
    <location>
        <begin position="596"/>
        <end position="648"/>
    </location>
</feature>
<dbReference type="EMBL" id="RXMA01000002">
    <property type="protein sequence ID" value="RTR23712.1"/>
    <property type="molecule type" value="Genomic_DNA"/>
</dbReference>
<keyword evidence="2" id="KW-0997">Cell inner membrane</keyword>
<evidence type="ECO:0000256" key="4">
    <source>
        <dbReference type="ARBA" id="ARBA00029447"/>
    </source>
</evidence>
<dbReference type="PANTHER" id="PTHR32089">
    <property type="entry name" value="METHYL-ACCEPTING CHEMOTAXIS PROTEIN MCPB"/>
    <property type="match status" value="1"/>
</dbReference>
<gene>
    <name evidence="9" type="ORF">EJ903_04085</name>
</gene>
<dbReference type="Gene3D" id="1.10.287.950">
    <property type="entry name" value="Methyl-accepting chemotaxis protein"/>
    <property type="match status" value="1"/>
</dbReference>
<dbReference type="SMART" id="SM00283">
    <property type="entry name" value="MA"/>
    <property type="match status" value="1"/>
</dbReference>
<comment type="caution">
    <text evidence="9">The sequence shown here is derived from an EMBL/GenBank/DDBJ whole genome shotgun (WGS) entry which is preliminary data.</text>
</comment>
<comment type="subcellular location">
    <subcellularLocation>
        <location evidence="1">Cell inner membrane</location>
        <topology evidence="1">Multi-pass membrane protein</topology>
    </subcellularLocation>
</comment>
<feature type="domain" description="Methyl-accepting transducer" evidence="6">
    <location>
        <begin position="420"/>
        <end position="656"/>
    </location>
</feature>
<sequence>MSIRAKLLILVAILGATVVAIAVQRAFDAVAALRMTEQVKTVNSLSDHFLIAAGAWAVERGTTNTVLGNVKGATPAQRETIAAKRRAADAALTDALALAETLPNPTAAALRGAVQEARGAVDGLRRRVDGALAAGDAPADLRRDWFPTITALIMSSQALRNAYEDVVLNTKGQVARAFDLKNAQWEMSEFAGRERGMMGGVIASGKPMSPAQLETVARARGRIESSWQTVRRLVPDFGTDLQGLTEETSRAYFGNFEKVRASVFEASARGDAYPVDGTRWFAAATEGIDRILAAQAATSTQVGARLDQDARSAQTQLAVALGLLLLVGGLAATAVWVVTAQVNRPIRAMTDTMGVLAQGRYDIEVGGVERNDEIGLMARALAVFKRNGQENEQLRVEQERLRERSEAGKRAALAGMADTVEREMSAAVELVAQRTRRMDSSAGSMASSADEVSTNAQSVAAAAEQALANAQSVASAVEEMTASIAAISGQITHASDVTRQAVGTGQRTQATIKSLSDAVQRIGDVANLIGEIAAQTNLLALNATIEAARAGEAGKGFAVVATEVKSLASQTAKATEDIAQQITAIQSGTASAVAAVEEIGGIIAEIDDISSAVAAAIGQQGAVTQEIARNVVETTGAAQEVASRISQVSSDAQANGERAVDMRGIAVELTGSIESLRETLVRVVRTSTQEVDRRSHPRHTVDVGCAVTVLGRDTMARVRDLSLEGARVVGGPALEPGQAGQLRIDGCAVALPFTTVSRQDHSLHLRFTADATTRQRFEDALPALLRGAGSVAA</sequence>
<dbReference type="InterPro" id="IPR004089">
    <property type="entry name" value="MCPsignal_dom"/>
</dbReference>
<evidence type="ECO:0000313" key="9">
    <source>
        <dbReference type="EMBL" id="RTR23712.1"/>
    </source>
</evidence>
<dbReference type="RefSeq" id="WP_126612376.1">
    <property type="nucleotide sequence ID" value="NZ_JBHUCY010000010.1"/>
</dbReference>
<dbReference type="Pfam" id="PF07238">
    <property type="entry name" value="PilZ"/>
    <property type="match status" value="1"/>
</dbReference>
<dbReference type="PROSITE" id="PS50111">
    <property type="entry name" value="CHEMOTAXIS_TRANSDUC_2"/>
    <property type="match status" value="1"/>
</dbReference>
<keyword evidence="2" id="KW-1003">Cell membrane</keyword>
<evidence type="ECO:0000256" key="3">
    <source>
        <dbReference type="ARBA" id="ARBA00023224"/>
    </source>
</evidence>
<dbReference type="Pfam" id="PF00015">
    <property type="entry name" value="MCPsignal"/>
    <property type="match status" value="1"/>
</dbReference>
<dbReference type="OrthoDB" id="3378718at2"/>
<dbReference type="InterPro" id="IPR000727">
    <property type="entry name" value="T_SNARE_dom"/>
</dbReference>
<dbReference type="PROSITE" id="PS50192">
    <property type="entry name" value="T_SNARE"/>
    <property type="match status" value="1"/>
</dbReference>
<keyword evidence="2" id="KW-0472">Membrane</keyword>
<evidence type="ECO:0000256" key="1">
    <source>
        <dbReference type="ARBA" id="ARBA00004429"/>
    </source>
</evidence>
<keyword evidence="10" id="KW-1185">Reference proteome</keyword>
<protein>
    <submittedName>
        <fullName evidence="9">Methyl-accepting chemotaxis protein</fullName>
    </submittedName>
</protein>
<evidence type="ECO:0000259" key="8">
    <source>
        <dbReference type="PROSITE" id="PS50885"/>
    </source>
</evidence>
<name>A0A431VMV1_9PROT</name>
<evidence type="ECO:0000256" key="2">
    <source>
        <dbReference type="ARBA" id="ARBA00022519"/>
    </source>
</evidence>
<keyword evidence="3 5" id="KW-0807">Transducer</keyword>
<comment type="similarity">
    <text evidence="4">Belongs to the methyl-accepting chemotaxis (MCP) protein family.</text>
</comment>
<evidence type="ECO:0000256" key="5">
    <source>
        <dbReference type="PROSITE-ProRule" id="PRU00284"/>
    </source>
</evidence>
<dbReference type="Proteomes" id="UP000277007">
    <property type="component" value="Unassembled WGS sequence"/>
</dbReference>
<organism evidence="9 10">
    <name type="scientific">Azospirillum griseum</name>
    <dbReference type="NCBI Taxonomy" id="2496639"/>
    <lineage>
        <taxon>Bacteria</taxon>
        <taxon>Pseudomonadati</taxon>
        <taxon>Pseudomonadota</taxon>
        <taxon>Alphaproteobacteria</taxon>
        <taxon>Rhodospirillales</taxon>
        <taxon>Azospirillaceae</taxon>
        <taxon>Azospirillum</taxon>
    </lineage>
</organism>
<proteinExistence type="inferred from homology"/>
<dbReference type="SUPFAM" id="SSF141371">
    <property type="entry name" value="PilZ domain-like"/>
    <property type="match status" value="1"/>
</dbReference>
<dbReference type="Pfam" id="PF00672">
    <property type="entry name" value="HAMP"/>
    <property type="match status" value="1"/>
</dbReference>
<evidence type="ECO:0000259" key="6">
    <source>
        <dbReference type="PROSITE" id="PS50111"/>
    </source>
</evidence>
<evidence type="ECO:0000259" key="7">
    <source>
        <dbReference type="PROSITE" id="PS50192"/>
    </source>
</evidence>
<dbReference type="InterPro" id="IPR003660">
    <property type="entry name" value="HAMP_dom"/>
</dbReference>
<dbReference type="PROSITE" id="PS50885">
    <property type="entry name" value="HAMP"/>
    <property type="match status" value="1"/>
</dbReference>
<accession>A0A431VMV1</accession>
<feature type="domain" description="HAMP" evidence="8">
    <location>
        <begin position="340"/>
        <end position="393"/>
    </location>
</feature>
<dbReference type="GO" id="GO:0007165">
    <property type="term" value="P:signal transduction"/>
    <property type="evidence" value="ECO:0007669"/>
    <property type="project" value="UniProtKB-KW"/>
</dbReference>